<keyword evidence="1" id="KW-0472">Membrane</keyword>
<dbReference type="CDD" id="cd06259">
    <property type="entry name" value="YdcF-like"/>
    <property type="match status" value="1"/>
</dbReference>
<dbReference type="Proteomes" id="UP001499951">
    <property type="component" value="Unassembled WGS sequence"/>
</dbReference>
<dbReference type="EMBL" id="BAAADD010000004">
    <property type="protein sequence ID" value="GAA0570021.1"/>
    <property type="molecule type" value="Genomic_DNA"/>
</dbReference>
<dbReference type="InterPro" id="IPR014729">
    <property type="entry name" value="Rossmann-like_a/b/a_fold"/>
</dbReference>
<keyword evidence="1" id="KW-0812">Transmembrane</keyword>
<proteinExistence type="predicted"/>
<keyword evidence="4" id="KW-1185">Reference proteome</keyword>
<organism evidence="3 4">
    <name type="scientific">Rhizomicrobium electricum</name>
    <dbReference type="NCBI Taxonomy" id="480070"/>
    <lineage>
        <taxon>Bacteria</taxon>
        <taxon>Pseudomonadati</taxon>
        <taxon>Pseudomonadota</taxon>
        <taxon>Alphaproteobacteria</taxon>
        <taxon>Micropepsales</taxon>
        <taxon>Micropepsaceae</taxon>
        <taxon>Rhizomicrobium</taxon>
    </lineage>
</organism>
<evidence type="ECO:0000313" key="3">
    <source>
        <dbReference type="EMBL" id="GAA0570021.1"/>
    </source>
</evidence>
<dbReference type="PANTHER" id="PTHR30336:SF4">
    <property type="entry name" value="ENVELOPE BIOGENESIS FACTOR ELYC"/>
    <property type="match status" value="1"/>
</dbReference>
<gene>
    <name evidence="3" type="ORF">GCM10008942_18500</name>
</gene>
<dbReference type="InterPro" id="IPR051599">
    <property type="entry name" value="Cell_Envelope_Assoc"/>
</dbReference>
<dbReference type="InterPro" id="IPR003848">
    <property type="entry name" value="DUF218"/>
</dbReference>
<reference evidence="3 4" key="1">
    <citation type="journal article" date="2019" name="Int. J. Syst. Evol. Microbiol.">
        <title>The Global Catalogue of Microorganisms (GCM) 10K type strain sequencing project: providing services to taxonomists for standard genome sequencing and annotation.</title>
        <authorList>
            <consortium name="The Broad Institute Genomics Platform"/>
            <consortium name="The Broad Institute Genome Sequencing Center for Infectious Disease"/>
            <person name="Wu L."/>
            <person name="Ma J."/>
        </authorList>
    </citation>
    <scope>NUCLEOTIDE SEQUENCE [LARGE SCALE GENOMIC DNA]</scope>
    <source>
        <strain evidence="3 4">JCM 15089</strain>
    </source>
</reference>
<name>A0ABN1EMV5_9PROT</name>
<sequence>MLYFLGRMADVVARPSMLILLCCVVGLVLTLRRHRAGRWFLIGGIGGLAAFAVLPLSTWMLRPLEQRFAVPRPERVDGIVVLGGAISLPRSADRGTPELNGMAGRMTTFAMLARRYPQARLLFTGGSGDPFDQGHNEAAYARTLFDGLGIRSLRYENRSRNTHENAVFSARMMQPKPGETWLLVTSAADLPRAVGSFRGAGFAVLGYPADFHTLQHGSGFFPGVVTGLSEADWAAHEWIGLVVYRLRGWTPSLFPGPIP</sequence>
<evidence type="ECO:0000259" key="2">
    <source>
        <dbReference type="Pfam" id="PF02698"/>
    </source>
</evidence>
<evidence type="ECO:0000313" key="4">
    <source>
        <dbReference type="Proteomes" id="UP001499951"/>
    </source>
</evidence>
<dbReference type="RefSeq" id="WP_166929473.1">
    <property type="nucleotide sequence ID" value="NZ_BAAADD010000004.1"/>
</dbReference>
<keyword evidence="1" id="KW-1133">Transmembrane helix</keyword>
<feature type="transmembrane region" description="Helical" evidence="1">
    <location>
        <begin position="39"/>
        <end position="61"/>
    </location>
</feature>
<feature type="domain" description="DUF218" evidence="2">
    <location>
        <begin position="77"/>
        <end position="240"/>
    </location>
</feature>
<evidence type="ECO:0000256" key="1">
    <source>
        <dbReference type="SAM" id="Phobius"/>
    </source>
</evidence>
<feature type="transmembrane region" description="Helical" evidence="1">
    <location>
        <begin position="12"/>
        <end position="32"/>
    </location>
</feature>
<dbReference type="PANTHER" id="PTHR30336">
    <property type="entry name" value="INNER MEMBRANE PROTEIN, PROBABLE PERMEASE"/>
    <property type="match status" value="1"/>
</dbReference>
<dbReference type="Pfam" id="PF02698">
    <property type="entry name" value="DUF218"/>
    <property type="match status" value="1"/>
</dbReference>
<accession>A0ABN1EMV5</accession>
<comment type="caution">
    <text evidence="3">The sequence shown here is derived from an EMBL/GenBank/DDBJ whole genome shotgun (WGS) entry which is preliminary data.</text>
</comment>
<protein>
    <submittedName>
        <fullName evidence="3">YdcF family protein</fullName>
    </submittedName>
</protein>
<dbReference type="Gene3D" id="3.40.50.620">
    <property type="entry name" value="HUPs"/>
    <property type="match status" value="1"/>
</dbReference>